<feature type="domain" description="HPt" evidence="2">
    <location>
        <begin position="148"/>
        <end position="244"/>
    </location>
</feature>
<dbReference type="Proteomes" id="UP000238762">
    <property type="component" value="Unassembled WGS sequence"/>
</dbReference>
<evidence type="ECO:0000256" key="1">
    <source>
        <dbReference type="PROSITE-ProRule" id="PRU00110"/>
    </source>
</evidence>
<sequence>MRILLLEGDEQTATVVCNALEGEEYILDRAKNWESAWQLAKNISYNLTIVDSCIAETDSLGFCQQLRAKVNRAVVLLITPSEIKGSAIQEAELQIEIQHLKENLKSLGADNLVETIYGVGYRLNPAYLQPVSVTDSRKQQMRALVARSWERAKPNVLEQLSYIEKATQALLTNILDESTQKKAEQQAHKLAGSLGTFGLLQGSELAKKIETILESDLSVVHQQMHYLKKLVGDLHLLVEQTTAESLQSAKKPESLSLIDSQINPS</sequence>
<dbReference type="GO" id="GO:0000160">
    <property type="term" value="P:phosphorelay signal transduction system"/>
    <property type="evidence" value="ECO:0007669"/>
    <property type="project" value="InterPro"/>
</dbReference>
<dbReference type="InterPro" id="IPR008207">
    <property type="entry name" value="Sig_transdc_His_kin_Hpt_dom"/>
</dbReference>
<dbReference type="SUPFAM" id="SSF52172">
    <property type="entry name" value="CheY-like"/>
    <property type="match status" value="1"/>
</dbReference>
<dbReference type="InterPro" id="IPR036641">
    <property type="entry name" value="HPT_dom_sf"/>
</dbReference>
<protein>
    <recommendedName>
        <fullName evidence="2">HPt domain-containing protein</fullName>
    </recommendedName>
</protein>
<dbReference type="EMBL" id="PVWJ01000196">
    <property type="protein sequence ID" value="PSB00524.1"/>
    <property type="molecule type" value="Genomic_DNA"/>
</dbReference>
<dbReference type="Gene3D" id="1.20.120.160">
    <property type="entry name" value="HPT domain"/>
    <property type="match status" value="1"/>
</dbReference>
<name>A0A2T1BX69_9CYAN</name>
<organism evidence="3 4">
    <name type="scientific">Merismopedia glauca CCAP 1448/3</name>
    <dbReference type="NCBI Taxonomy" id="1296344"/>
    <lineage>
        <taxon>Bacteria</taxon>
        <taxon>Bacillati</taxon>
        <taxon>Cyanobacteriota</taxon>
        <taxon>Cyanophyceae</taxon>
        <taxon>Synechococcales</taxon>
        <taxon>Merismopediaceae</taxon>
        <taxon>Merismopedia</taxon>
    </lineage>
</organism>
<accession>A0A2T1BX69</accession>
<gene>
    <name evidence="3" type="ORF">C7B64_23065</name>
</gene>
<dbReference type="Pfam" id="PF01627">
    <property type="entry name" value="Hpt"/>
    <property type="match status" value="1"/>
</dbReference>
<keyword evidence="1" id="KW-0597">Phosphoprotein</keyword>
<dbReference type="OrthoDB" id="120392at2"/>
<comment type="caution">
    <text evidence="3">The sequence shown here is derived from an EMBL/GenBank/DDBJ whole genome shotgun (WGS) entry which is preliminary data.</text>
</comment>
<evidence type="ECO:0000313" key="4">
    <source>
        <dbReference type="Proteomes" id="UP000238762"/>
    </source>
</evidence>
<evidence type="ECO:0000313" key="3">
    <source>
        <dbReference type="EMBL" id="PSB00524.1"/>
    </source>
</evidence>
<evidence type="ECO:0000259" key="2">
    <source>
        <dbReference type="PROSITE" id="PS50894"/>
    </source>
</evidence>
<dbReference type="SUPFAM" id="SSF47226">
    <property type="entry name" value="Histidine-containing phosphotransfer domain, HPT domain"/>
    <property type="match status" value="1"/>
</dbReference>
<dbReference type="RefSeq" id="WP_106291808.1">
    <property type="nucleotide sequence ID" value="NZ_CAWNTC010000251.1"/>
</dbReference>
<dbReference type="InterPro" id="IPR011006">
    <property type="entry name" value="CheY-like_superfamily"/>
</dbReference>
<feature type="modified residue" description="Phosphohistidine" evidence="1">
    <location>
        <position position="188"/>
    </location>
</feature>
<dbReference type="AlphaFoldDB" id="A0A2T1BX69"/>
<reference evidence="3 4" key="2">
    <citation type="submission" date="2018-03" db="EMBL/GenBank/DDBJ databases">
        <title>The ancient ancestry and fast evolution of plastids.</title>
        <authorList>
            <person name="Moore K.R."/>
            <person name="Magnabosco C."/>
            <person name="Momper L."/>
            <person name="Gold D.A."/>
            <person name="Bosak T."/>
            <person name="Fournier G.P."/>
        </authorList>
    </citation>
    <scope>NUCLEOTIDE SEQUENCE [LARGE SCALE GENOMIC DNA]</scope>
    <source>
        <strain evidence="3 4">CCAP 1448/3</strain>
    </source>
</reference>
<reference evidence="3 4" key="1">
    <citation type="submission" date="2018-02" db="EMBL/GenBank/DDBJ databases">
        <authorList>
            <person name="Cohen D.B."/>
            <person name="Kent A.D."/>
        </authorList>
    </citation>
    <scope>NUCLEOTIDE SEQUENCE [LARGE SCALE GENOMIC DNA]</scope>
    <source>
        <strain evidence="3 4">CCAP 1448/3</strain>
    </source>
</reference>
<proteinExistence type="predicted"/>
<keyword evidence="4" id="KW-1185">Reference proteome</keyword>
<dbReference type="Gene3D" id="3.40.50.2300">
    <property type="match status" value="1"/>
</dbReference>
<dbReference type="PROSITE" id="PS50894">
    <property type="entry name" value="HPT"/>
    <property type="match status" value="1"/>
</dbReference>